<dbReference type="STRING" id="1051891.A0A0C3K7Q5"/>
<dbReference type="InterPro" id="IPR020904">
    <property type="entry name" value="Sc_DH/Rdtase_CS"/>
</dbReference>
<dbReference type="Proteomes" id="UP000054248">
    <property type="component" value="Unassembled WGS sequence"/>
</dbReference>
<evidence type="ECO:0008006" key="6">
    <source>
        <dbReference type="Google" id="ProtNLM"/>
    </source>
</evidence>
<dbReference type="EMBL" id="KN823386">
    <property type="protein sequence ID" value="KIO17423.1"/>
    <property type="molecule type" value="Genomic_DNA"/>
</dbReference>
<proteinExistence type="inferred from homology"/>
<dbReference type="SUPFAM" id="SSF51735">
    <property type="entry name" value="NAD(P)-binding Rossmann-fold domains"/>
    <property type="match status" value="1"/>
</dbReference>
<name>A0A0C3K7Q5_9AGAM</name>
<sequence length="319" mass="35591">MAFFGIRRFIDQAYPPKSKFDPSRDMPDLTGKVIIVTGGNTGIGKHTIRALLDKNAKVYMASRSKERAEKAITDLKQETGKDAIFLELDLASLDKVTKAAKEFMSKEPALHILFNSGGVMVPPIEQVTEDGYDLQFGTNVLGHAHFTLSLLPALLEGAKSSADGKARVINTSSAVVYHNTEPLIKWETLKDSPERRALGANMLYNQSKYGVIAFSNDFARRYADKGIVSNAVNPGNLDTELQRHHTPFIQFLIDLIFSHPAHLGAHTQLWVATNPEVAGINGGWFIPWARQYVHSKETRNPEVEAKLWDWVEEQRQGHI</sequence>
<keyword evidence="3" id="KW-0560">Oxidoreductase</keyword>
<accession>A0A0C3K7Q5</accession>
<evidence type="ECO:0000256" key="1">
    <source>
        <dbReference type="ARBA" id="ARBA00006484"/>
    </source>
</evidence>
<dbReference type="GO" id="GO:0016491">
    <property type="term" value="F:oxidoreductase activity"/>
    <property type="evidence" value="ECO:0007669"/>
    <property type="project" value="UniProtKB-KW"/>
</dbReference>
<comment type="similarity">
    <text evidence="1">Belongs to the short-chain dehydrogenases/reductases (SDR) family.</text>
</comment>
<evidence type="ECO:0000256" key="2">
    <source>
        <dbReference type="ARBA" id="ARBA00022857"/>
    </source>
</evidence>
<dbReference type="AlphaFoldDB" id="A0A0C3K7Q5"/>
<dbReference type="Pfam" id="PF00106">
    <property type="entry name" value="adh_short"/>
    <property type="match status" value="1"/>
</dbReference>
<dbReference type="HOGENOM" id="CLU_010194_44_6_1"/>
<reference evidence="4 5" key="1">
    <citation type="submission" date="2014-04" db="EMBL/GenBank/DDBJ databases">
        <authorList>
            <consortium name="DOE Joint Genome Institute"/>
            <person name="Kuo A."/>
            <person name="Girlanda M."/>
            <person name="Perotto S."/>
            <person name="Kohler A."/>
            <person name="Nagy L.G."/>
            <person name="Floudas D."/>
            <person name="Copeland A."/>
            <person name="Barry K.W."/>
            <person name="Cichocki N."/>
            <person name="Veneault-Fourrey C."/>
            <person name="LaButti K."/>
            <person name="Lindquist E.A."/>
            <person name="Lipzen A."/>
            <person name="Lundell T."/>
            <person name="Morin E."/>
            <person name="Murat C."/>
            <person name="Sun H."/>
            <person name="Tunlid A."/>
            <person name="Henrissat B."/>
            <person name="Grigoriev I.V."/>
            <person name="Hibbett D.S."/>
            <person name="Martin F."/>
            <person name="Nordberg H.P."/>
            <person name="Cantor M.N."/>
            <person name="Hua S.X."/>
        </authorList>
    </citation>
    <scope>NUCLEOTIDE SEQUENCE [LARGE SCALE GENOMIC DNA]</scope>
    <source>
        <strain evidence="4 5">MUT 4182</strain>
    </source>
</reference>
<gene>
    <name evidence="4" type="ORF">M407DRAFT_32916</name>
</gene>
<dbReference type="Gene3D" id="3.40.50.720">
    <property type="entry name" value="NAD(P)-binding Rossmann-like Domain"/>
    <property type="match status" value="1"/>
</dbReference>
<keyword evidence="5" id="KW-1185">Reference proteome</keyword>
<dbReference type="InterPro" id="IPR036291">
    <property type="entry name" value="NAD(P)-bd_dom_sf"/>
</dbReference>
<keyword evidence="2" id="KW-0521">NADP</keyword>
<organism evidence="4 5">
    <name type="scientific">Tulasnella calospora MUT 4182</name>
    <dbReference type="NCBI Taxonomy" id="1051891"/>
    <lineage>
        <taxon>Eukaryota</taxon>
        <taxon>Fungi</taxon>
        <taxon>Dikarya</taxon>
        <taxon>Basidiomycota</taxon>
        <taxon>Agaricomycotina</taxon>
        <taxon>Agaricomycetes</taxon>
        <taxon>Cantharellales</taxon>
        <taxon>Tulasnellaceae</taxon>
        <taxon>Tulasnella</taxon>
    </lineage>
</organism>
<evidence type="ECO:0000313" key="4">
    <source>
        <dbReference type="EMBL" id="KIO17423.1"/>
    </source>
</evidence>
<dbReference type="PROSITE" id="PS00061">
    <property type="entry name" value="ADH_SHORT"/>
    <property type="match status" value="1"/>
</dbReference>
<dbReference type="PANTHER" id="PTHR24320:SF236">
    <property type="entry name" value="SHORT-CHAIN DEHYDROGENASE-RELATED"/>
    <property type="match status" value="1"/>
</dbReference>
<dbReference type="PRINTS" id="PR00081">
    <property type="entry name" value="GDHRDH"/>
</dbReference>
<dbReference type="PANTHER" id="PTHR24320">
    <property type="entry name" value="RETINOL DEHYDROGENASE"/>
    <property type="match status" value="1"/>
</dbReference>
<evidence type="ECO:0000313" key="5">
    <source>
        <dbReference type="Proteomes" id="UP000054248"/>
    </source>
</evidence>
<dbReference type="InterPro" id="IPR002347">
    <property type="entry name" value="SDR_fam"/>
</dbReference>
<dbReference type="OrthoDB" id="191139at2759"/>
<protein>
    <recommendedName>
        <fullName evidence="6">NAD(P)-binding protein</fullName>
    </recommendedName>
</protein>
<evidence type="ECO:0000256" key="3">
    <source>
        <dbReference type="ARBA" id="ARBA00023002"/>
    </source>
</evidence>
<reference evidence="5" key="2">
    <citation type="submission" date="2015-01" db="EMBL/GenBank/DDBJ databases">
        <title>Evolutionary Origins and Diversification of the Mycorrhizal Mutualists.</title>
        <authorList>
            <consortium name="DOE Joint Genome Institute"/>
            <consortium name="Mycorrhizal Genomics Consortium"/>
            <person name="Kohler A."/>
            <person name="Kuo A."/>
            <person name="Nagy L.G."/>
            <person name="Floudas D."/>
            <person name="Copeland A."/>
            <person name="Barry K.W."/>
            <person name="Cichocki N."/>
            <person name="Veneault-Fourrey C."/>
            <person name="LaButti K."/>
            <person name="Lindquist E.A."/>
            <person name="Lipzen A."/>
            <person name="Lundell T."/>
            <person name="Morin E."/>
            <person name="Murat C."/>
            <person name="Riley R."/>
            <person name="Ohm R."/>
            <person name="Sun H."/>
            <person name="Tunlid A."/>
            <person name="Henrissat B."/>
            <person name="Grigoriev I.V."/>
            <person name="Hibbett D.S."/>
            <person name="Martin F."/>
        </authorList>
    </citation>
    <scope>NUCLEOTIDE SEQUENCE [LARGE SCALE GENOMIC DNA]</scope>
    <source>
        <strain evidence="5">MUT 4182</strain>
    </source>
</reference>